<dbReference type="Proteomes" id="UP000092018">
    <property type="component" value="Chromosome 1"/>
</dbReference>
<dbReference type="Gene3D" id="3.30.1330.60">
    <property type="entry name" value="OmpA-like domain"/>
    <property type="match status" value="1"/>
</dbReference>
<dbReference type="InterPro" id="IPR006665">
    <property type="entry name" value="OmpA-like"/>
</dbReference>
<gene>
    <name evidence="4" type="ORF">A6E01_07920</name>
</gene>
<dbReference type="InterPro" id="IPR036737">
    <property type="entry name" value="OmpA-like_sf"/>
</dbReference>
<feature type="transmembrane region" description="Helical" evidence="2">
    <location>
        <begin position="6"/>
        <end position="28"/>
    </location>
</feature>
<sequence>MMSVSDIMSGLMFIFIITLAIFVIDFLIASREHEEKMQELTQILEKLDENNQMRGAMLTDMQEALAKRSIEVDIDIEHGVLRLNENAIRFTTGSADLRGEQLERLEVVAEVLSEILPCYGSNQPDNGKCLEETRGKIDSVFIEGHTDNVPIGGRLANRYKDNWELSADRAMFTYREIAKSQPILISMQNVNAQPVISVSGYGEGRPVPGHEYAYPKSDPINRRIDFRFIMTPPTATDVEHALEGNL</sequence>
<dbReference type="EMBL" id="CP016177">
    <property type="protein sequence ID" value="ANO34108.1"/>
    <property type="molecule type" value="Genomic_DNA"/>
</dbReference>
<dbReference type="AlphaFoldDB" id="A0AAN0XWT1"/>
<dbReference type="PANTHER" id="PTHR30329">
    <property type="entry name" value="STATOR ELEMENT OF FLAGELLAR MOTOR COMPLEX"/>
    <property type="match status" value="1"/>
</dbReference>
<organism evidence="4 5">
    <name type="scientific">Vibrio breoganii</name>
    <dbReference type="NCBI Taxonomy" id="553239"/>
    <lineage>
        <taxon>Bacteria</taxon>
        <taxon>Pseudomonadati</taxon>
        <taxon>Pseudomonadota</taxon>
        <taxon>Gammaproteobacteria</taxon>
        <taxon>Vibrionales</taxon>
        <taxon>Vibrionaceae</taxon>
        <taxon>Vibrio</taxon>
    </lineage>
</organism>
<accession>A0AAN0XWT1</accession>
<proteinExistence type="predicted"/>
<name>A0AAN0XWT1_9VIBR</name>
<keyword evidence="2" id="KW-1133">Transmembrane helix</keyword>
<dbReference type="CDD" id="cd07185">
    <property type="entry name" value="OmpA_C-like"/>
    <property type="match status" value="1"/>
</dbReference>
<evidence type="ECO:0000256" key="2">
    <source>
        <dbReference type="SAM" id="Phobius"/>
    </source>
</evidence>
<evidence type="ECO:0000313" key="4">
    <source>
        <dbReference type="EMBL" id="ANO34108.1"/>
    </source>
</evidence>
<dbReference type="KEGG" id="vbr:A6E01_07920"/>
<protein>
    <recommendedName>
        <fullName evidence="3">OmpA-like domain-containing protein</fullName>
    </recommendedName>
</protein>
<evidence type="ECO:0000259" key="3">
    <source>
        <dbReference type="PROSITE" id="PS51123"/>
    </source>
</evidence>
<dbReference type="PROSITE" id="PS51123">
    <property type="entry name" value="OMPA_2"/>
    <property type="match status" value="1"/>
</dbReference>
<dbReference type="InterPro" id="IPR050330">
    <property type="entry name" value="Bact_OuterMem_StrucFunc"/>
</dbReference>
<reference evidence="4 5" key="1">
    <citation type="submission" date="2016-06" db="EMBL/GenBank/DDBJ databases">
        <title>Adaptive Radiation by Waves of Gene Transfer Leads to Fine-Scale Resource Partitioning in Marine Microbes.</title>
        <authorList>
            <person name="Hehemann J.-H."/>
            <person name="Arevalo P."/>
            <person name="Datta M.S."/>
            <person name="Yu X."/>
            <person name="Corzett C."/>
            <person name="Henschel A."/>
            <person name="Preheim S.P."/>
            <person name="Timberlake S."/>
            <person name="Alm E.J."/>
            <person name="Polz M.F."/>
        </authorList>
    </citation>
    <scope>NUCLEOTIDE SEQUENCE [LARGE SCALE GENOMIC DNA]</scope>
    <source>
        <strain evidence="4 5">FF50</strain>
    </source>
</reference>
<feature type="domain" description="OmpA-like" evidence="3">
    <location>
        <begin position="77"/>
        <end position="232"/>
    </location>
</feature>
<dbReference type="PANTHER" id="PTHR30329:SF20">
    <property type="entry name" value="EXPORTED PROTEIN"/>
    <property type="match status" value="1"/>
</dbReference>
<evidence type="ECO:0000313" key="5">
    <source>
        <dbReference type="Proteomes" id="UP000092018"/>
    </source>
</evidence>
<dbReference type="SUPFAM" id="SSF103088">
    <property type="entry name" value="OmpA-like"/>
    <property type="match status" value="1"/>
</dbReference>
<keyword evidence="2" id="KW-0812">Transmembrane</keyword>
<evidence type="ECO:0000256" key="1">
    <source>
        <dbReference type="PROSITE-ProRule" id="PRU00473"/>
    </source>
</evidence>
<keyword evidence="1 2" id="KW-0472">Membrane</keyword>
<dbReference type="GO" id="GO:0016020">
    <property type="term" value="C:membrane"/>
    <property type="evidence" value="ECO:0007669"/>
    <property type="project" value="UniProtKB-UniRule"/>
</dbReference>